<keyword evidence="3" id="KW-0489">Methyltransferase</keyword>
<keyword evidence="4" id="KW-0808">Transferase</keyword>
<dbReference type="AlphaFoldDB" id="A0A1F4T7K8"/>
<dbReference type="InterPro" id="IPR023095">
    <property type="entry name" value="Ade_MeTrfase_dom_2"/>
</dbReference>
<evidence type="ECO:0000313" key="7">
    <source>
        <dbReference type="EMBL" id="OGC28742.1"/>
    </source>
</evidence>
<dbReference type="Gene3D" id="3.40.50.150">
    <property type="entry name" value="Vaccinia Virus protein VP39"/>
    <property type="match status" value="1"/>
</dbReference>
<dbReference type="Proteomes" id="UP000178602">
    <property type="component" value="Unassembled WGS sequence"/>
</dbReference>
<evidence type="ECO:0000256" key="6">
    <source>
        <dbReference type="ARBA" id="ARBA00047942"/>
    </source>
</evidence>
<evidence type="ECO:0000256" key="2">
    <source>
        <dbReference type="ARBA" id="ARBA00011900"/>
    </source>
</evidence>
<evidence type="ECO:0000256" key="5">
    <source>
        <dbReference type="ARBA" id="ARBA00022691"/>
    </source>
</evidence>
<comment type="catalytic activity">
    <reaction evidence="6">
        <text>a 2'-deoxyadenosine in DNA + S-adenosyl-L-methionine = an N(6)-methyl-2'-deoxyadenosine in DNA + S-adenosyl-L-homocysteine + H(+)</text>
        <dbReference type="Rhea" id="RHEA:15197"/>
        <dbReference type="Rhea" id="RHEA-COMP:12418"/>
        <dbReference type="Rhea" id="RHEA-COMP:12419"/>
        <dbReference type="ChEBI" id="CHEBI:15378"/>
        <dbReference type="ChEBI" id="CHEBI:57856"/>
        <dbReference type="ChEBI" id="CHEBI:59789"/>
        <dbReference type="ChEBI" id="CHEBI:90615"/>
        <dbReference type="ChEBI" id="CHEBI:90616"/>
        <dbReference type="EC" id="2.1.1.72"/>
    </reaction>
</comment>
<evidence type="ECO:0000256" key="3">
    <source>
        <dbReference type="ARBA" id="ARBA00022603"/>
    </source>
</evidence>
<comment type="similarity">
    <text evidence="1">Belongs to the N(4)/N(6)-methyltransferase family.</text>
</comment>
<dbReference type="EC" id="2.1.1.72" evidence="2"/>
<organism evidence="7 8">
    <name type="scientific">candidate division WOR-1 bacterium RIFOXYC12_FULL_54_18</name>
    <dbReference type="NCBI Taxonomy" id="1802584"/>
    <lineage>
        <taxon>Bacteria</taxon>
        <taxon>Bacillati</taxon>
        <taxon>Saganbacteria</taxon>
    </lineage>
</organism>
<dbReference type="Gene3D" id="1.10.1020.10">
    <property type="entry name" value="Adenine-specific Methyltransferase, Domain 2"/>
    <property type="match status" value="1"/>
</dbReference>
<name>A0A1F4T7K8_UNCSA</name>
<proteinExistence type="inferred from homology"/>
<dbReference type="InterPro" id="IPR029063">
    <property type="entry name" value="SAM-dependent_MTases_sf"/>
</dbReference>
<gene>
    <name evidence="7" type="ORF">A3K49_07310</name>
</gene>
<dbReference type="GO" id="GO:0009307">
    <property type="term" value="P:DNA restriction-modification system"/>
    <property type="evidence" value="ECO:0007669"/>
    <property type="project" value="InterPro"/>
</dbReference>
<comment type="caution">
    <text evidence="7">The sequence shown here is derived from an EMBL/GenBank/DDBJ whole genome shotgun (WGS) entry which is preliminary data.</text>
</comment>
<dbReference type="GO" id="GO:0032259">
    <property type="term" value="P:methylation"/>
    <property type="evidence" value="ECO:0007669"/>
    <property type="project" value="UniProtKB-KW"/>
</dbReference>
<dbReference type="Pfam" id="PF02086">
    <property type="entry name" value="MethyltransfD12"/>
    <property type="match status" value="1"/>
</dbReference>
<dbReference type="GO" id="GO:0003676">
    <property type="term" value="F:nucleic acid binding"/>
    <property type="evidence" value="ECO:0007669"/>
    <property type="project" value="InterPro"/>
</dbReference>
<dbReference type="InterPro" id="IPR012327">
    <property type="entry name" value="MeTrfase_D12"/>
</dbReference>
<dbReference type="PROSITE" id="PS00092">
    <property type="entry name" value="N6_MTASE"/>
    <property type="match status" value="1"/>
</dbReference>
<accession>A0A1F4T7K8</accession>
<evidence type="ECO:0000313" key="8">
    <source>
        <dbReference type="Proteomes" id="UP000178602"/>
    </source>
</evidence>
<dbReference type="GO" id="GO:0009007">
    <property type="term" value="F:site-specific DNA-methyltransferase (adenine-specific) activity"/>
    <property type="evidence" value="ECO:0007669"/>
    <property type="project" value="UniProtKB-EC"/>
</dbReference>
<protein>
    <recommendedName>
        <fullName evidence="2">site-specific DNA-methyltransferase (adenine-specific)</fullName>
        <ecNumber evidence="2">2.1.1.72</ecNumber>
    </recommendedName>
</protein>
<evidence type="ECO:0000256" key="4">
    <source>
        <dbReference type="ARBA" id="ARBA00022679"/>
    </source>
</evidence>
<dbReference type="PRINTS" id="PR00505">
    <property type="entry name" value="D12N6MTFRASE"/>
</dbReference>
<evidence type="ECO:0000256" key="1">
    <source>
        <dbReference type="ARBA" id="ARBA00006594"/>
    </source>
</evidence>
<keyword evidence="5" id="KW-0949">S-adenosyl-L-methionine</keyword>
<sequence length="345" mass="40082">MNEHIKEKTDKYPRTRFMGSKQKLLDFIYDNVKGLEAESVLDAFSGSGCVGYLFKTMGKQVHTNDMLKSCYITSKATIENKREKLSQQDIDLVINNKTNNDGFISRTFKGLYFNDKENKFLDQAYANIQLLNGSNKKAIALAALSRACLKKRPRGIFTYTGMRYNDGRKDLKLSFTEHFIQSATIINNCVFDNGRDNKSFNKDIFSFTNNGYDLVYIDPPYYSKYSDNDYSRRYHFIEGLMTNWSHVKVNDNTKTKKIFKIRTPFDSLDTTYSAFDKLFETFKRSIIIVSYSSNSLPNQEEMVQMMKKHKRKVEVAEFNHKYSSGTQNGRVIHSKVKEYLFIGKN</sequence>
<dbReference type="InterPro" id="IPR002052">
    <property type="entry name" value="DNA_methylase_N6_adenine_CS"/>
</dbReference>
<dbReference type="EMBL" id="MEUG01000001">
    <property type="protein sequence ID" value="OGC28742.1"/>
    <property type="molecule type" value="Genomic_DNA"/>
</dbReference>
<dbReference type="SUPFAM" id="SSF53335">
    <property type="entry name" value="S-adenosyl-L-methionine-dependent methyltransferases"/>
    <property type="match status" value="1"/>
</dbReference>
<reference evidence="7 8" key="1">
    <citation type="journal article" date="2016" name="Nat. Commun.">
        <title>Thousands of microbial genomes shed light on interconnected biogeochemical processes in an aquifer system.</title>
        <authorList>
            <person name="Anantharaman K."/>
            <person name="Brown C.T."/>
            <person name="Hug L.A."/>
            <person name="Sharon I."/>
            <person name="Castelle C.J."/>
            <person name="Probst A.J."/>
            <person name="Thomas B.C."/>
            <person name="Singh A."/>
            <person name="Wilkins M.J."/>
            <person name="Karaoz U."/>
            <person name="Brodie E.L."/>
            <person name="Williams K.H."/>
            <person name="Hubbard S.S."/>
            <person name="Banfield J.F."/>
        </authorList>
    </citation>
    <scope>NUCLEOTIDE SEQUENCE [LARGE SCALE GENOMIC DNA]</scope>
</reference>